<evidence type="ECO:0000313" key="3">
    <source>
        <dbReference type="Proteomes" id="UP001156601"/>
    </source>
</evidence>
<evidence type="ECO:0000313" key="2">
    <source>
        <dbReference type="EMBL" id="GLR70673.1"/>
    </source>
</evidence>
<evidence type="ECO:0000256" key="1">
    <source>
        <dbReference type="SAM" id="SignalP"/>
    </source>
</evidence>
<reference evidence="2" key="2">
    <citation type="submission" date="2023-01" db="EMBL/GenBank/DDBJ databases">
        <title>Draft genome sequence of Agaribacter marinus strain NBRC 110023.</title>
        <authorList>
            <person name="Sun Q."/>
            <person name="Mori K."/>
        </authorList>
    </citation>
    <scope>NUCLEOTIDE SEQUENCE</scope>
    <source>
        <strain evidence="2">NBRC 110023</strain>
    </source>
</reference>
<reference evidence="2" key="1">
    <citation type="journal article" date="2014" name="Int. J. Syst. Evol. Microbiol.">
        <title>Complete genome sequence of Corynebacterium casei LMG S-19264T (=DSM 44701T), isolated from a smear-ripened cheese.</title>
        <authorList>
            <consortium name="US DOE Joint Genome Institute (JGI-PGF)"/>
            <person name="Walter F."/>
            <person name="Albersmeier A."/>
            <person name="Kalinowski J."/>
            <person name="Ruckert C."/>
        </authorList>
    </citation>
    <scope>NUCLEOTIDE SEQUENCE</scope>
    <source>
        <strain evidence="2">NBRC 110023</strain>
    </source>
</reference>
<name>A0AA37T1F8_9ALTE</name>
<feature type="chain" id="PRO_5041239972" description="Outer membrane usher protein FimD/PapC" evidence="1">
    <location>
        <begin position="28"/>
        <end position="998"/>
    </location>
</feature>
<dbReference type="SUPFAM" id="SSF49478">
    <property type="entry name" value="Cna protein B-type domain"/>
    <property type="match status" value="1"/>
</dbReference>
<dbReference type="AlphaFoldDB" id="A0AA37T1F8"/>
<feature type="signal peptide" evidence="1">
    <location>
        <begin position="1"/>
        <end position="27"/>
    </location>
</feature>
<dbReference type="Proteomes" id="UP001156601">
    <property type="component" value="Unassembled WGS sequence"/>
</dbReference>
<comment type="caution">
    <text evidence="2">The sequence shown here is derived from an EMBL/GenBank/DDBJ whole genome shotgun (WGS) entry which is preliminary data.</text>
</comment>
<keyword evidence="3" id="KW-1185">Reference proteome</keyword>
<sequence length="998" mass="112268">MKANNKIAISKPIYLALICLFVLNVNAQTAVSEISNTPIAQPAIRYDDGEELLFSLIVNGYMLGELYSVVHDSDYFISFDDFLNASNFSISKEKFEDRLVYSGWRLNDNDHFKVEFLASPEELSAFSEDAIAIISESAAKYGLDSTDVYFFGEDLFIRQNKLGEFFKSKVTIDEEKLHIEFATKDMWPFEASIKRKNKKLYKRGATQAASEPHYDFGYFLKSDQTIDVVAGMNARQLGKENEDFNGFYSALGRQDILGLSARFYFSGNSNDALNSGNLDFSKFWLGEDTGLLGIRQLSFGDIRAVRTGTQSSSLNRGLSLSNESLNRQIDQQFFNIEGQVQNGWDIELYQNDVLIKQKFGTIDGKYEFLDIPLNIGLNEFEVVKYGPQGQIERESVSKFVDRQFGQKFEPLYSVSLTQNNSSLLGVQKPSSNIDDNWLFSGRYGVNINNNTQLIASHAINLGNEANNLYGLGLSSRATDRLFLNAALKYEQNSSQSINLSARTFAIGQSINSSVTYIESLLDESKGEAFLNTSFSLSGQLANIKNVKLYQQSEVLYIEDFSDTSELTIINRVSANLPSFSVNHSVNYQKVKNKIRNEVKEFITGNLGVVKSFGNVFTRSGLVYKESDGFELDSAFLSLDWRIIDKLSFRNEFNHNFDADLTQYSFSADWQTKLYALNAKLTHSELSGTSISLSARMSLSEAPTEFGYIQNRHSLTNRGVALVRVFHDRNNNGVYDAHDKPIKGAKVEAPQSRRHAMTDAIGIAQLDSLRNFEATDLLLDSESLSNPYLVHSTLKTSITPRPGLVMLVNYPLVEGAEVDGQVKYLDEYARTKYMSNAPIHIKDSSNNVISTIKTGFDGYFYYSGLVPHRYTLEVDKQYLEKFELEQLETISVNIHEQAQIESDIQITLSKKNKSIHYVARVGEFNTPSLLTSYYRLLLANDHLPVDYDETPFKFTLSSGKYSLGLVVSNTQFEADAFCLKMGGQCTVETVEKFLSVNGS</sequence>
<proteinExistence type="predicted"/>
<accession>A0AA37T1F8</accession>
<dbReference type="RefSeq" id="WP_284216959.1">
    <property type="nucleotide sequence ID" value="NZ_BSOT01000005.1"/>
</dbReference>
<organism evidence="2 3">
    <name type="scientific">Agaribacter marinus</name>
    <dbReference type="NCBI Taxonomy" id="1431249"/>
    <lineage>
        <taxon>Bacteria</taxon>
        <taxon>Pseudomonadati</taxon>
        <taxon>Pseudomonadota</taxon>
        <taxon>Gammaproteobacteria</taxon>
        <taxon>Alteromonadales</taxon>
        <taxon>Alteromonadaceae</taxon>
        <taxon>Agaribacter</taxon>
    </lineage>
</organism>
<gene>
    <name evidence="2" type="ORF">GCM10007852_15810</name>
</gene>
<keyword evidence="1" id="KW-0732">Signal</keyword>
<protein>
    <recommendedName>
        <fullName evidence="4">Outer membrane usher protein FimD/PapC</fullName>
    </recommendedName>
</protein>
<evidence type="ECO:0008006" key="4">
    <source>
        <dbReference type="Google" id="ProtNLM"/>
    </source>
</evidence>
<dbReference type="EMBL" id="BSOT01000005">
    <property type="protein sequence ID" value="GLR70673.1"/>
    <property type="molecule type" value="Genomic_DNA"/>
</dbReference>